<dbReference type="GO" id="GO:0003735">
    <property type="term" value="F:structural constituent of ribosome"/>
    <property type="evidence" value="ECO:0007669"/>
    <property type="project" value="InterPro"/>
</dbReference>
<dbReference type="SUPFAM" id="SSF56053">
    <property type="entry name" value="Ribosomal protein L6"/>
    <property type="match status" value="2"/>
</dbReference>
<dbReference type="GO" id="GO:0005762">
    <property type="term" value="C:mitochondrial large ribosomal subunit"/>
    <property type="evidence" value="ECO:0007669"/>
    <property type="project" value="TreeGrafter"/>
</dbReference>
<dbReference type="InterPro" id="IPR020040">
    <property type="entry name" value="Ribosomal_uL6_a/b-dom"/>
</dbReference>
<dbReference type="EMBL" id="LFWA01000001">
    <property type="protein sequence ID" value="KTW32670.1"/>
    <property type="molecule type" value="Genomic_DNA"/>
</dbReference>
<dbReference type="AlphaFoldDB" id="A0A0W4ZWE6"/>
<dbReference type="STRING" id="1408657.A0A0W4ZWE6"/>
<evidence type="ECO:0000256" key="4">
    <source>
        <dbReference type="RuleBase" id="RU003869"/>
    </source>
</evidence>
<evidence type="ECO:0000256" key="2">
    <source>
        <dbReference type="ARBA" id="ARBA00022980"/>
    </source>
</evidence>
<evidence type="ECO:0000259" key="5">
    <source>
        <dbReference type="Pfam" id="PF00347"/>
    </source>
</evidence>
<name>A0A0W4ZWE6_PNEJ7</name>
<keyword evidence="2 4" id="KW-0689">Ribosomal protein</keyword>
<evidence type="ECO:0000313" key="7">
    <source>
        <dbReference type="Proteomes" id="UP000053447"/>
    </source>
</evidence>
<feature type="domain" description="Large ribosomal subunit protein uL6 alpha-beta" evidence="5">
    <location>
        <begin position="57"/>
        <end position="117"/>
    </location>
</feature>
<dbReference type="Gene3D" id="3.90.930.12">
    <property type="entry name" value="Ribosomal protein L6, alpha-beta domain"/>
    <property type="match status" value="2"/>
</dbReference>
<dbReference type="OrthoDB" id="540873at2759"/>
<sequence>MSRKKKIFKNIQKVLFLHKFSTFSFQNSHIGSKPLYLTENTKLHIIAPTEHFKFKKVIVEGPKGTLSLLFPPYIKINNDSSSNKVVVSVEEPTIKKQRSMWGTARSLLSNMIIGVTKYHFVTLRLVGVGYKASIEDGGFLSLKIGFSVPIVLKIKEGVSATCPQPTQIILHGCDKAVVTQFAASIRKWRKPEPYKGKGIFINDETIVLKSVKTK</sequence>
<dbReference type="Pfam" id="PF00347">
    <property type="entry name" value="Ribosomal_L6"/>
    <property type="match status" value="2"/>
</dbReference>
<keyword evidence="3 4" id="KW-0687">Ribonucleoprotein</keyword>
<dbReference type="InterPro" id="IPR000702">
    <property type="entry name" value="Ribosomal_uL6-like"/>
</dbReference>
<dbReference type="InterPro" id="IPR002358">
    <property type="entry name" value="Ribosomal_uL6_CS"/>
</dbReference>
<dbReference type="VEuPathDB" id="FungiDB:T551_00155"/>
<gene>
    <name evidence="6" type="ORF">T551_00155</name>
</gene>
<dbReference type="PANTHER" id="PTHR11655">
    <property type="entry name" value="60S/50S RIBOSOMAL PROTEIN L6/L9"/>
    <property type="match status" value="1"/>
</dbReference>
<feature type="domain" description="Large ribosomal subunit protein uL6 alpha-beta" evidence="5">
    <location>
        <begin position="126"/>
        <end position="199"/>
    </location>
</feature>
<dbReference type="PRINTS" id="PR00059">
    <property type="entry name" value="RIBOSOMALL6"/>
</dbReference>
<dbReference type="InterPro" id="IPR019906">
    <property type="entry name" value="Ribosomal_uL6_bac-type"/>
</dbReference>
<dbReference type="GeneID" id="28938677"/>
<dbReference type="RefSeq" id="XP_018231362.1">
    <property type="nucleotide sequence ID" value="XM_018372422.1"/>
</dbReference>
<dbReference type="PROSITE" id="PS00525">
    <property type="entry name" value="RIBOSOMAL_L6_1"/>
    <property type="match status" value="1"/>
</dbReference>
<dbReference type="PIRSF" id="PIRSF002162">
    <property type="entry name" value="Ribosomal_L6"/>
    <property type="match status" value="1"/>
</dbReference>
<evidence type="ECO:0000256" key="1">
    <source>
        <dbReference type="ARBA" id="ARBA00009356"/>
    </source>
</evidence>
<dbReference type="InterPro" id="IPR036789">
    <property type="entry name" value="Ribosomal_uL6-like_a/b-dom_sf"/>
</dbReference>
<keyword evidence="7" id="KW-1185">Reference proteome</keyword>
<proteinExistence type="inferred from homology"/>
<comment type="similarity">
    <text evidence="1 4">Belongs to the universal ribosomal protein uL6 family.</text>
</comment>
<evidence type="ECO:0000256" key="3">
    <source>
        <dbReference type="ARBA" id="ARBA00023274"/>
    </source>
</evidence>
<dbReference type="PANTHER" id="PTHR11655:SF14">
    <property type="entry name" value="LARGE RIBOSOMAL SUBUNIT PROTEIN UL6M"/>
    <property type="match status" value="1"/>
</dbReference>
<dbReference type="GO" id="GO:0006412">
    <property type="term" value="P:translation"/>
    <property type="evidence" value="ECO:0007669"/>
    <property type="project" value="InterPro"/>
</dbReference>
<dbReference type="Proteomes" id="UP000053447">
    <property type="component" value="Unassembled WGS sequence"/>
</dbReference>
<accession>A0A0W4ZWE6</accession>
<reference evidence="7" key="1">
    <citation type="journal article" date="2016" name="Nat. Commun.">
        <title>Genome analysis of three Pneumocystis species reveals adaptation mechanisms to life exclusively in mammalian hosts.</title>
        <authorList>
            <person name="Ma L."/>
            <person name="Chen Z."/>
            <person name="Huang D.W."/>
            <person name="Kutty G."/>
            <person name="Ishihara M."/>
            <person name="Wang H."/>
            <person name="Abouelleil A."/>
            <person name="Bishop L."/>
            <person name="Davey E."/>
            <person name="Deng R."/>
            <person name="Deng X."/>
            <person name="Fan L."/>
            <person name="Fantoni G."/>
            <person name="Fitzgerald M."/>
            <person name="Gogineni E."/>
            <person name="Goldberg J.M."/>
            <person name="Handley G."/>
            <person name="Hu X."/>
            <person name="Huber C."/>
            <person name="Jiao X."/>
            <person name="Jones K."/>
            <person name="Levin J.Z."/>
            <person name="Liu Y."/>
            <person name="Macdonald P."/>
            <person name="Melnikov A."/>
            <person name="Raley C."/>
            <person name="Sassi M."/>
            <person name="Sherman B.T."/>
            <person name="Song X."/>
            <person name="Sykes S."/>
            <person name="Tran B."/>
            <person name="Walsh L."/>
            <person name="Xia Y."/>
            <person name="Yang J."/>
            <person name="Young S."/>
            <person name="Zeng Q."/>
            <person name="Zheng X."/>
            <person name="Stephens R."/>
            <person name="Nusbaum C."/>
            <person name="Birren B.W."/>
            <person name="Azadi P."/>
            <person name="Lempicki R.A."/>
            <person name="Cuomo C.A."/>
            <person name="Kovacs J.A."/>
        </authorList>
    </citation>
    <scope>NUCLEOTIDE SEQUENCE [LARGE SCALE GENOMIC DNA]</scope>
    <source>
        <strain evidence="7">RU7</strain>
    </source>
</reference>
<dbReference type="GO" id="GO:0019843">
    <property type="term" value="F:rRNA binding"/>
    <property type="evidence" value="ECO:0007669"/>
    <property type="project" value="InterPro"/>
</dbReference>
<comment type="caution">
    <text evidence="6">The sequence shown here is derived from an EMBL/GenBank/DDBJ whole genome shotgun (WGS) entry which is preliminary data.</text>
</comment>
<protein>
    <recommendedName>
        <fullName evidence="5">Large ribosomal subunit protein uL6 alpha-beta domain-containing protein</fullName>
    </recommendedName>
</protein>
<organism evidence="6 7">
    <name type="scientific">Pneumocystis jirovecii (strain RU7)</name>
    <name type="common">Human pneumocystis pneumonia agent</name>
    <dbReference type="NCBI Taxonomy" id="1408657"/>
    <lineage>
        <taxon>Eukaryota</taxon>
        <taxon>Fungi</taxon>
        <taxon>Dikarya</taxon>
        <taxon>Ascomycota</taxon>
        <taxon>Taphrinomycotina</taxon>
        <taxon>Pneumocystomycetes</taxon>
        <taxon>Pneumocystaceae</taxon>
        <taxon>Pneumocystis</taxon>
    </lineage>
</organism>
<evidence type="ECO:0000313" key="6">
    <source>
        <dbReference type="EMBL" id="KTW32670.1"/>
    </source>
</evidence>